<keyword evidence="1 3" id="KW-0472">Membrane</keyword>
<accession>A0A3N4LN19</accession>
<dbReference type="GO" id="GO:0016020">
    <property type="term" value="C:membrane"/>
    <property type="evidence" value="ECO:0007669"/>
    <property type="project" value="GOC"/>
</dbReference>
<dbReference type="GO" id="GO:0006506">
    <property type="term" value="P:GPI anchor biosynthetic process"/>
    <property type="evidence" value="ECO:0007669"/>
    <property type="project" value="InterPro"/>
</dbReference>
<evidence type="ECO:0000313" key="5">
    <source>
        <dbReference type="Proteomes" id="UP000267821"/>
    </source>
</evidence>
<dbReference type="FunCoup" id="A0A3N4LN19">
    <property type="interactions" value="73"/>
</dbReference>
<dbReference type="InParanoid" id="A0A3N4LN19"/>
<gene>
    <name evidence="4" type="ORF">L211DRAFT_839278</name>
</gene>
<dbReference type="PANTHER" id="PTHR13315">
    <property type="entry name" value="METALLO PHOSPHOESTERASE RELATED"/>
    <property type="match status" value="1"/>
</dbReference>
<dbReference type="OrthoDB" id="9984693at2759"/>
<evidence type="ECO:0000256" key="3">
    <source>
        <dbReference type="SAM" id="Phobius"/>
    </source>
</evidence>
<dbReference type="Gene3D" id="3.60.21.10">
    <property type="match status" value="1"/>
</dbReference>
<dbReference type="AlphaFoldDB" id="A0A3N4LN19"/>
<keyword evidence="5" id="KW-1185">Reference proteome</keyword>
<dbReference type="PANTHER" id="PTHR13315:SF1">
    <property type="entry name" value="PROTEIN TED1"/>
    <property type="match status" value="1"/>
</dbReference>
<proteinExistence type="predicted"/>
<sequence length="529" mass="59613">MVSLKPLLTTVYLSIILPLAVISSTYLFLYPLWHQCSFPDVAPSGPISATQPKLAPFRLLTLADPQIEGDTRLIRIKLRMPAGSWRDIPDALQAKDWTRLRKVTGETLDRAVLWGMYAQKWVDIWGNDLYLAHIFRTMYWWTKPSHVTVLGDLLSSHWIGDEEFYRRARRFYNVIFRGMEKVECDENGVFTAEGVDWSKKVMNVVGNHDVGYAGDMTKERIARFSDAFGNPNYIWEWTPPGPPENFTYPPPPPGSDEDAETDRTPPVLRIIVLNSLALDKPLWDSSLADASFDLVNHSLKTKLPSTHQGTLLLTHIPFYKPAGVCTDGPSFDYYTSNFGSGVKSQNHLSDTNTQLLLGIFGMPSGTTDMSLRRKTKGLVLTGHDHPGCDVWHYWAEQNPGEPQTTGEWSVLEFANKPRMDEGLRKAAARGALGNGGEDYTFEGVREVTVRSMMGEFGGNVGLLSVWFDWDRMDWRFEYGTCELGVQHLWWGTYITLFIAVIGGVVVGGWHLVGATLGRTREVPMEKKTQ</sequence>
<feature type="region of interest" description="Disordered" evidence="2">
    <location>
        <begin position="241"/>
        <end position="262"/>
    </location>
</feature>
<dbReference type="SUPFAM" id="SSF56300">
    <property type="entry name" value="Metallo-dependent phosphatases"/>
    <property type="match status" value="1"/>
</dbReference>
<feature type="transmembrane region" description="Helical" evidence="3">
    <location>
        <begin position="12"/>
        <end position="33"/>
    </location>
</feature>
<reference evidence="4 5" key="1">
    <citation type="journal article" date="2018" name="Nat. Ecol. Evol.">
        <title>Pezizomycetes genomes reveal the molecular basis of ectomycorrhizal truffle lifestyle.</title>
        <authorList>
            <person name="Murat C."/>
            <person name="Payen T."/>
            <person name="Noel B."/>
            <person name="Kuo A."/>
            <person name="Morin E."/>
            <person name="Chen J."/>
            <person name="Kohler A."/>
            <person name="Krizsan K."/>
            <person name="Balestrini R."/>
            <person name="Da Silva C."/>
            <person name="Montanini B."/>
            <person name="Hainaut M."/>
            <person name="Levati E."/>
            <person name="Barry K.W."/>
            <person name="Belfiori B."/>
            <person name="Cichocki N."/>
            <person name="Clum A."/>
            <person name="Dockter R.B."/>
            <person name="Fauchery L."/>
            <person name="Guy J."/>
            <person name="Iotti M."/>
            <person name="Le Tacon F."/>
            <person name="Lindquist E.A."/>
            <person name="Lipzen A."/>
            <person name="Malagnac F."/>
            <person name="Mello A."/>
            <person name="Molinier V."/>
            <person name="Miyauchi S."/>
            <person name="Poulain J."/>
            <person name="Riccioni C."/>
            <person name="Rubini A."/>
            <person name="Sitrit Y."/>
            <person name="Splivallo R."/>
            <person name="Traeger S."/>
            <person name="Wang M."/>
            <person name="Zifcakova L."/>
            <person name="Wipf D."/>
            <person name="Zambonelli A."/>
            <person name="Paolocci F."/>
            <person name="Nowrousian M."/>
            <person name="Ottonello S."/>
            <person name="Baldrian P."/>
            <person name="Spatafora J.W."/>
            <person name="Henrissat B."/>
            <person name="Nagy L.G."/>
            <person name="Aury J.M."/>
            <person name="Wincker P."/>
            <person name="Grigoriev I.V."/>
            <person name="Bonfante P."/>
            <person name="Martin F.M."/>
        </authorList>
    </citation>
    <scope>NUCLEOTIDE SEQUENCE [LARGE SCALE GENOMIC DNA]</scope>
    <source>
        <strain evidence="4 5">ATCC MYA-4762</strain>
    </source>
</reference>
<evidence type="ECO:0000313" key="4">
    <source>
        <dbReference type="EMBL" id="RPB22909.1"/>
    </source>
</evidence>
<protein>
    <recommendedName>
        <fullName evidence="6">Calcineurin-like phosphoesterase domain-containing protein</fullName>
    </recommendedName>
</protein>
<dbReference type="GO" id="GO:0005783">
    <property type="term" value="C:endoplasmic reticulum"/>
    <property type="evidence" value="ECO:0007669"/>
    <property type="project" value="TreeGrafter"/>
</dbReference>
<keyword evidence="3" id="KW-0812">Transmembrane</keyword>
<name>A0A3N4LN19_9PEZI</name>
<dbReference type="InterPro" id="IPR029052">
    <property type="entry name" value="Metallo-depent_PP-like"/>
</dbReference>
<dbReference type="EMBL" id="ML121549">
    <property type="protein sequence ID" value="RPB22909.1"/>
    <property type="molecule type" value="Genomic_DNA"/>
</dbReference>
<dbReference type="InterPro" id="IPR033308">
    <property type="entry name" value="PGAP5/Cdc1/Ted1"/>
</dbReference>
<organism evidence="4 5">
    <name type="scientific">Terfezia boudieri ATCC MYA-4762</name>
    <dbReference type="NCBI Taxonomy" id="1051890"/>
    <lineage>
        <taxon>Eukaryota</taxon>
        <taxon>Fungi</taxon>
        <taxon>Dikarya</taxon>
        <taxon>Ascomycota</taxon>
        <taxon>Pezizomycotina</taxon>
        <taxon>Pezizomycetes</taxon>
        <taxon>Pezizales</taxon>
        <taxon>Pezizaceae</taxon>
        <taxon>Terfezia</taxon>
    </lineage>
</organism>
<evidence type="ECO:0000256" key="1">
    <source>
        <dbReference type="ARBA" id="ARBA00023136"/>
    </source>
</evidence>
<evidence type="ECO:0008006" key="6">
    <source>
        <dbReference type="Google" id="ProtNLM"/>
    </source>
</evidence>
<keyword evidence="3" id="KW-1133">Transmembrane helix</keyword>
<dbReference type="STRING" id="1051890.A0A3N4LN19"/>
<evidence type="ECO:0000256" key="2">
    <source>
        <dbReference type="SAM" id="MobiDB-lite"/>
    </source>
</evidence>
<feature type="transmembrane region" description="Helical" evidence="3">
    <location>
        <begin position="488"/>
        <end position="512"/>
    </location>
</feature>
<feature type="compositionally biased region" description="Pro residues" evidence="2">
    <location>
        <begin position="241"/>
        <end position="254"/>
    </location>
</feature>
<dbReference type="Proteomes" id="UP000267821">
    <property type="component" value="Unassembled WGS sequence"/>
</dbReference>